<dbReference type="PANTHER" id="PTHR16524">
    <property type="entry name" value="CELL DEATH REGULATOR AVEN"/>
    <property type="match status" value="1"/>
</dbReference>
<feature type="region of interest" description="Disordered" evidence="1">
    <location>
        <begin position="205"/>
        <end position="231"/>
    </location>
</feature>
<evidence type="ECO:0000256" key="1">
    <source>
        <dbReference type="SAM" id="MobiDB-lite"/>
    </source>
</evidence>
<dbReference type="GO" id="GO:0010972">
    <property type="term" value="P:negative regulation of G2/M transition of mitotic cell cycle"/>
    <property type="evidence" value="ECO:0007669"/>
    <property type="project" value="TreeGrafter"/>
</dbReference>
<sequence length="345" mass="37926">MQPERGDRPRRGGGRQTRRRPGGRERQAEGAGGRAEDGPNRGGRSRGRSGGGGRGGGQGRRDTRGRGVAASPSAPQCYESAAVDLELQEEGREDQGSYSRRKVVSNWHRYEDSEKEIQNDSVESQRGTDFSVLLSSAGDSFTQFRFSEEKEWSVENLCPKQFSGLYVDCQSLVQALDNLPLHLRLNVDAELVQDTVPVTLPQSKLKSNDVPMRSGGIVQPSMGQSKVAPSSYPAAGSAAPFILPKKDGCDTSSEAHQKSPSVERQETDHLDEDLDLLLKLDAPANPENNFALSLDTLSDDWRTPHEEKDHLQLDGMQDLCSTTQEVTSKNITEEELEDWLDSMIS</sequence>
<reference evidence="2" key="1">
    <citation type="submission" date="2025-05" db="UniProtKB">
        <authorList>
            <consortium name="RefSeq"/>
        </authorList>
    </citation>
    <scope>NUCLEOTIDE SEQUENCE [LARGE SCALE GENOMIC DNA]</scope>
</reference>
<dbReference type="InterPro" id="IPR026187">
    <property type="entry name" value="Aven"/>
</dbReference>
<evidence type="ECO:0000313" key="3">
    <source>
        <dbReference type="RefSeq" id="XP_020651418.2"/>
    </source>
</evidence>
<dbReference type="Proteomes" id="UP001652642">
    <property type="component" value="Chromosome 1"/>
</dbReference>
<gene>
    <name evidence="3" type="primary">AVEN</name>
</gene>
<dbReference type="GeneID" id="110080112"/>
<dbReference type="InParanoid" id="A0A6J0TUZ9"/>
<feature type="compositionally biased region" description="Basic residues" evidence="1">
    <location>
        <begin position="11"/>
        <end position="21"/>
    </location>
</feature>
<proteinExistence type="predicted"/>
<feature type="region of interest" description="Disordered" evidence="1">
    <location>
        <begin position="243"/>
        <end position="268"/>
    </location>
</feature>
<name>A0A6J0TUZ9_9SAUR</name>
<feature type="compositionally biased region" description="Basic and acidic residues" evidence="1">
    <location>
        <begin position="1"/>
        <end position="10"/>
    </location>
</feature>
<evidence type="ECO:0000313" key="2">
    <source>
        <dbReference type="Proteomes" id="UP001652642"/>
    </source>
</evidence>
<keyword evidence="2" id="KW-1185">Reference proteome</keyword>
<feature type="compositionally biased region" description="Basic and acidic residues" evidence="1">
    <location>
        <begin position="244"/>
        <end position="268"/>
    </location>
</feature>
<protein>
    <submittedName>
        <fullName evidence="3">Cell death regulator Aven isoform X1</fullName>
    </submittedName>
</protein>
<dbReference type="RefSeq" id="XP_020651418.2">
    <property type="nucleotide sequence ID" value="XM_020795759.2"/>
</dbReference>
<accession>A0A6J0TUZ9</accession>
<reference evidence="3" key="2">
    <citation type="submission" date="2025-08" db="UniProtKB">
        <authorList>
            <consortium name="RefSeq"/>
        </authorList>
    </citation>
    <scope>IDENTIFICATION</scope>
</reference>
<feature type="compositionally biased region" description="Gly residues" evidence="1">
    <location>
        <begin position="48"/>
        <end position="58"/>
    </location>
</feature>
<dbReference type="AlphaFoldDB" id="A0A6J0TUZ9"/>
<organism evidence="2 3">
    <name type="scientific">Pogona vitticeps</name>
    <name type="common">central bearded dragon</name>
    <dbReference type="NCBI Taxonomy" id="103695"/>
    <lineage>
        <taxon>Eukaryota</taxon>
        <taxon>Metazoa</taxon>
        <taxon>Chordata</taxon>
        <taxon>Craniata</taxon>
        <taxon>Vertebrata</taxon>
        <taxon>Euteleostomi</taxon>
        <taxon>Lepidosauria</taxon>
        <taxon>Squamata</taxon>
        <taxon>Bifurcata</taxon>
        <taxon>Unidentata</taxon>
        <taxon>Episquamata</taxon>
        <taxon>Toxicofera</taxon>
        <taxon>Iguania</taxon>
        <taxon>Acrodonta</taxon>
        <taxon>Agamidae</taxon>
        <taxon>Amphibolurinae</taxon>
        <taxon>Pogona</taxon>
    </lineage>
</organism>
<feature type="compositionally biased region" description="Basic and acidic residues" evidence="1">
    <location>
        <begin position="22"/>
        <end position="39"/>
    </location>
</feature>
<dbReference type="CTD" id="57099"/>
<dbReference type="KEGG" id="pvt:110080112"/>
<feature type="region of interest" description="Disordered" evidence="1">
    <location>
        <begin position="1"/>
        <end position="78"/>
    </location>
</feature>
<dbReference type="PANTHER" id="PTHR16524:SF2">
    <property type="entry name" value="CELL DEATH REGULATOR AVEN"/>
    <property type="match status" value="1"/>
</dbReference>
<dbReference type="OrthoDB" id="6338233at2759"/>